<name>A0A674H626_TAEGU</name>
<dbReference type="PANTHER" id="PTHR15541:SF2">
    <property type="entry name" value="GRANULYSIN"/>
    <property type="match status" value="1"/>
</dbReference>
<dbReference type="GO" id="GO:0061844">
    <property type="term" value="P:antimicrobial humoral immune response mediated by antimicrobial peptide"/>
    <property type="evidence" value="ECO:0007669"/>
    <property type="project" value="TreeGrafter"/>
</dbReference>
<organism evidence="4 5">
    <name type="scientific">Taeniopygia guttata</name>
    <name type="common">Zebra finch</name>
    <name type="synonym">Poephila guttata</name>
    <dbReference type="NCBI Taxonomy" id="59729"/>
    <lineage>
        <taxon>Eukaryota</taxon>
        <taxon>Metazoa</taxon>
        <taxon>Chordata</taxon>
        <taxon>Craniata</taxon>
        <taxon>Vertebrata</taxon>
        <taxon>Euteleostomi</taxon>
        <taxon>Archelosauria</taxon>
        <taxon>Archosauria</taxon>
        <taxon>Dinosauria</taxon>
        <taxon>Saurischia</taxon>
        <taxon>Theropoda</taxon>
        <taxon>Coelurosauria</taxon>
        <taxon>Aves</taxon>
        <taxon>Neognathae</taxon>
        <taxon>Neoaves</taxon>
        <taxon>Telluraves</taxon>
        <taxon>Australaves</taxon>
        <taxon>Passeriformes</taxon>
        <taxon>Passeroidea</taxon>
        <taxon>Estrildidae</taxon>
        <taxon>Estrildinae</taxon>
        <taxon>Taeniopygia</taxon>
    </lineage>
</organism>
<dbReference type="GO" id="GO:0044194">
    <property type="term" value="C:cytolytic granule"/>
    <property type="evidence" value="ECO:0007669"/>
    <property type="project" value="TreeGrafter"/>
</dbReference>
<feature type="transmembrane region" description="Helical" evidence="2">
    <location>
        <begin position="83"/>
        <end position="106"/>
    </location>
</feature>
<protein>
    <submittedName>
        <fullName evidence="4">Antimicrobial peptide NK-lysin-like</fullName>
    </submittedName>
</protein>
<keyword evidence="2" id="KW-0812">Transmembrane</keyword>
<dbReference type="OMA" id="MPRDICT"/>
<gene>
    <name evidence="4" type="primary">LOC105758767</name>
</gene>
<keyword evidence="1" id="KW-1015">Disulfide bond</keyword>
<evidence type="ECO:0000259" key="3">
    <source>
        <dbReference type="PROSITE" id="PS50015"/>
    </source>
</evidence>
<dbReference type="PANTHER" id="PTHR15541">
    <property type="entry name" value="GRANULYSIN RELATED"/>
    <property type="match status" value="1"/>
</dbReference>
<dbReference type="GO" id="GO:0031640">
    <property type="term" value="P:killing of cells of another organism"/>
    <property type="evidence" value="ECO:0007669"/>
    <property type="project" value="TreeGrafter"/>
</dbReference>
<reference evidence="4" key="3">
    <citation type="submission" date="2025-09" db="UniProtKB">
        <authorList>
            <consortium name="Ensembl"/>
        </authorList>
    </citation>
    <scope>IDENTIFICATION</scope>
</reference>
<dbReference type="Ensembl" id="ENSTGUT00000039633.1">
    <property type="protein sequence ID" value="ENSTGUP00000030039.1"/>
    <property type="gene ID" value="ENSTGUG00000019411.1"/>
</dbReference>
<reference evidence="4" key="2">
    <citation type="submission" date="2025-08" db="UniProtKB">
        <authorList>
            <consortium name="Ensembl"/>
        </authorList>
    </citation>
    <scope>IDENTIFICATION</scope>
</reference>
<dbReference type="PROSITE" id="PS50015">
    <property type="entry name" value="SAP_B"/>
    <property type="match status" value="1"/>
</dbReference>
<evidence type="ECO:0000313" key="5">
    <source>
        <dbReference type="Proteomes" id="UP000007754"/>
    </source>
</evidence>
<dbReference type="InterPro" id="IPR008138">
    <property type="entry name" value="SapB_2"/>
</dbReference>
<dbReference type="GO" id="GO:0042742">
    <property type="term" value="P:defense response to bacterium"/>
    <property type="evidence" value="ECO:0007669"/>
    <property type="project" value="InterPro"/>
</dbReference>
<reference evidence="4 5" key="1">
    <citation type="journal article" date="2010" name="Nature">
        <title>The genome of a songbird.</title>
        <authorList>
            <person name="Warren W.C."/>
            <person name="Clayton D.F."/>
            <person name="Ellegren H."/>
            <person name="Arnold A.P."/>
            <person name="Hillier L.W."/>
            <person name="Kunstner A."/>
            <person name="Searle S."/>
            <person name="White S."/>
            <person name="Vilella A.J."/>
            <person name="Fairley S."/>
            <person name="Heger A."/>
            <person name="Kong L."/>
            <person name="Ponting C.P."/>
            <person name="Jarvis E.D."/>
            <person name="Mello C.V."/>
            <person name="Minx P."/>
            <person name="Lovell P."/>
            <person name="Velho T.A."/>
            <person name="Ferris M."/>
            <person name="Balakrishnan C.N."/>
            <person name="Sinha S."/>
            <person name="Blatti C."/>
            <person name="London S.E."/>
            <person name="Li Y."/>
            <person name="Lin Y.C."/>
            <person name="George J."/>
            <person name="Sweedler J."/>
            <person name="Southey B."/>
            <person name="Gunaratne P."/>
            <person name="Watson M."/>
            <person name="Nam K."/>
            <person name="Backstrom N."/>
            <person name="Smeds L."/>
            <person name="Nabholz B."/>
            <person name="Itoh Y."/>
            <person name="Whitney O."/>
            <person name="Pfenning A.R."/>
            <person name="Howard J."/>
            <person name="Volker M."/>
            <person name="Skinner B.M."/>
            <person name="Griffin D.K."/>
            <person name="Ye L."/>
            <person name="McLaren W.M."/>
            <person name="Flicek P."/>
            <person name="Quesada V."/>
            <person name="Velasco G."/>
            <person name="Lopez-Otin C."/>
            <person name="Puente X.S."/>
            <person name="Olender T."/>
            <person name="Lancet D."/>
            <person name="Smit A.F."/>
            <person name="Hubley R."/>
            <person name="Konkel M.K."/>
            <person name="Walker J.A."/>
            <person name="Batzer M.A."/>
            <person name="Gu W."/>
            <person name="Pollock D.D."/>
            <person name="Chen L."/>
            <person name="Cheng Z."/>
            <person name="Eichler E.E."/>
            <person name="Stapley J."/>
            <person name="Slate J."/>
            <person name="Ekblom R."/>
            <person name="Birkhead T."/>
            <person name="Burke T."/>
            <person name="Burt D."/>
            <person name="Scharff C."/>
            <person name="Adam I."/>
            <person name="Richard H."/>
            <person name="Sultan M."/>
            <person name="Soldatov A."/>
            <person name="Lehrach H."/>
            <person name="Edwards S.V."/>
            <person name="Yang S.P."/>
            <person name="Li X."/>
            <person name="Graves T."/>
            <person name="Fulton L."/>
            <person name="Nelson J."/>
            <person name="Chinwalla A."/>
            <person name="Hou S."/>
            <person name="Mardis E.R."/>
            <person name="Wilson R.K."/>
        </authorList>
    </citation>
    <scope>NUCLEOTIDE SEQUENCE [LARGE SCALE GENOMIC DNA]</scope>
</reference>
<dbReference type="InterPro" id="IPR011001">
    <property type="entry name" value="Saposin-like"/>
</dbReference>
<evidence type="ECO:0000313" key="4">
    <source>
        <dbReference type="Ensembl" id="ENSTGUP00000030039.1"/>
    </source>
</evidence>
<sequence>MSGRISGSGLSLPPHTWWDFPEGRGWGAEPPHVPPRNPFLRGGAVRQEGPCGAAVLGSVGFGVLVPHPPGLYKRCGAAGRHPLSVICCGLAMAATFLLLLLLLAAAEATVPLPCQGDPASWCWDTATATRCGWEQQCQHLRDSLALGNASDGDRDSMGQSRGIKCSLCTKVLKKIQSLAGDDPDESAVAEAMRKGCRALGRAVGKVCKRLVKKYQDKISEALQNGDTPQDICTAMGICRS</sequence>
<dbReference type="SMART" id="SM00741">
    <property type="entry name" value="SapB"/>
    <property type="match status" value="1"/>
</dbReference>
<proteinExistence type="predicted"/>
<keyword evidence="5" id="KW-1185">Reference proteome</keyword>
<dbReference type="InParanoid" id="A0A674H626"/>
<dbReference type="AlphaFoldDB" id="A0A674H626"/>
<dbReference type="Gene3D" id="1.10.225.10">
    <property type="entry name" value="Saposin-like"/>
    <property type="match status" value="1"/>
</dbReference>
<dbReference type="SUPFAM" id="SSF47862">
    <property type="entry name" value="Saposin"/>
    <property type="match status" value="1"/>
</dbReference>
<dbReference type="GeneTree" id="ENSGT00610000087417"/>
<feature type="domain" description="Saposin B-type" evidence="3">
    <location>
        <begin position="161"/>
        <end position="240"/>
    </location>
</feature>
<evidence type="ECO:0000256" key="1">
    <source>
        <dbReference type="ARBA" id="ARBA00023157"/>
    </source>
</evidence>
<keyword evidence="2" id="KW-0472">Membrane</keyword>
<dbReference type="InterPro" id="IPR038847">
    <property type="entry name" value="Granulysin-like"/>
</dbReference>
<evidence type="ECO:0000256" key="2">
    <source>
        <dbReference type="SAM" id="Phobius"/>
    </source>
</evidence>
<dbReference type="CTD" id="10578"/>
<dbReference type="Pfam" id="PF03489">
    <property type="entry name" value="SapB_2"/>
    <property type="match status" value="1"/>
</dbReference>
<accession>A0A674H626</accession>
<dbReference type="InterPro" id="IPR008139">
    <property type="entry name" value="SaposinB_dom"/>
</dbReference>
<dbReference type="Proteomes" id="UP000007754">
    <property type="component" value="Chromosome 22"/>
</dbReference>
<dbReference type="OrthoDB" id="69496at2759"/>
<keyword evidence="2" id="KW-1133">Transmembrane helix</keyword>
<dbReference type="KEGG" id="tgu:105758767"/>